<keyword evidence="4" id="KW-1185">Reference proteome</keyword>
<reference evidence="3 4" key="1">
    <citation type="journal article" date="2016" name="Biochim. Biophys. Acta">
        <title>Characterization of red-shifted phycobilisomes isolated from the chlorophyll f-containing cyanobacterium Halomicronema hongdechloris.</title>
        <authorList>
            <person name="Li Y."/>
            <person name="Lin Y."/>
            <person name="Garvey C.J."/>
            <person name="Birch D."/>
            <person name="Corkery R.W."/>
            <person name="Loughlin P.C."/>
            <person name="Scheer H."/>
            <person name="Willows R.D."/>
            <person name="Chen M."/>
        </authorList>
    </citation>
    <scope>NUCLEOTIDE SEQUENCE [LARGE SCALE GENOMIC DNA]</scope>
    <source>
        <strain evidence="3 4">C2206</strain>
    </source>
</reference>
<dbReference type="STRING" id="1641165.XM38_24095"/>
<organism evidence="3 4">
    <name type="scientific">Halomicronema hongdechloris C2206</name>
    <dbReference type="NCBI Taxonomy" id="1641165"/>
    <lineage>
        <taxon>Bacteria</taxon>
        <taxon>Bacillati</taxon>
        <taxon>Cyanobacteriota</taxon>
        <taxon>Cyanophyceae</taxon>
        <taxon>Nodosilineales</taxon>
        <taxon>Nodosilineaceae</taxon>
        <taxon>Halomicronema</taxon>
    </lineage>
</organism>
<sequence length="234" mass="24516">MSIDIVAFIFGAILLSTGLWGGGLSIRDISIPKIGTIPRAASIGMGIFIILMGIGLSEVSPVDTSEESTPTEDSTTDATESTEGPDPPTPAPTPISNPPTPEPTSASATDPDQAFRAQVGQQLVAVSEQAGLNGFDLTHEPYLGQLADNTQEPITLDLRGGVSYGIIGVCDSDCGDMDLELYDENGNLIDSDTETDAMPIVEVTPQWDGPFTINVIMPNCAAPYCYYGLGAFGQ</sequence>
<dbReference type="OrthoDB" id="71876at2"/>
<name>A0A1Z3HLL7_9CYAN</name>
<feature type="compositionally biased region" description="Pro residues" evidence="1">
    <location>
        <begin position="85"/>
        <end position="102"/>
    </location>
</feature>
<evidence type="ECO:0000313" key="3">
    <source>
        <dbReference type="EMBL" id="ASC71194.1"/>
    </source>
</evidence>
<accession>A0A1Z3HLL7</accession>
<dbReference type="KEGG" id="hhg:XM38_021460"/>
<dbReference type="AlphaFoldDB" id="A0A1Z3HLL7"/>
<keyword evidence="2" id="KW-0472">Membrane</keyword>
<evidence type="ECO:0000256" key="1">
    <source>
        <dbReference type="SAM" id="MobiDB-lite"/>
    </source>
</evidence>
<evidence type="ECO:0000313" key="4">
    <source>
        <dbReference type="Proteomes" id="UP000191901"/>
    </source>
</evidence>
<protein>
    <submittedName>
        <fullName evidence="3">Uncharacterized protein</fullName>
    </submittedName>
</protein>
<evidence type="ECO:0000256" key="2">
    <source>
        <dbReference type="SAM" id="Phobius"/>
    </source>
</evidence>
<dbReference type="EMBL" id="CP021983">
    <property type="protein sequence ID" value="ASC71194.1"/>
    <property type="molecule type" value="Genomic_DNA"/>
</dbReference>
<feature type="region of interest" description="Disordered" evidence="1">
    <location>
        <begin position="61"/>
        <end position="110"/>
    </location>
</feature>
<gene>
    <name evidence="3" type="ORF">XM38_021460</name>
</gene>
<keyword evidence="2" id="KW-1133">Transmembrane helix</keyword>
<feature type="transmembrane region" description="Helical" evidence="2">
    <location>
        <begin position="6"/>
        <end position="24"/>
    </location>
</feature>
<keyword evidence="2" id="KW-0812">Transmembrane</keyword>
<proteinExistence type="predicted"/>
<dbReference type="RefSeq" id="WP_137455067.1">
    <property type="nucleotide sequence ID" value="NZ_CP021983.2"/>
</dbReference>
<feature type="compositionally biased region" description="Low complexity" evidence="1">
    <location>
        <begin position="71"/>
        <end position="82"/>
    </location>
</feature>
<feature type="transmembrane region" description="Helical" evidence="2">
    <location>
        <begin position="36"/>
        <end position="56"/>
    </location>
</feature>
<dbReference type="Proteomes" id="UP000191901">
    <property type="component" value="Chromosome"/>
</dbReference>